<comment type="caution">
    <text evidence="2">The sequence shown here is derived from an EMBL/GenBank/DDBJ whole genome shotgun (WGS) entry which is preliminary data.</text>
</comment>
<dbReference type="SUPFAM" id="SSF48452">
    <property type="entry name" value="TPR-like"/>
    <property type="match status" value="1"/>
</dbReference>
<dbReference type="InterPro" id="IPR024983">
    <property type="entry name" value="CHAT_dom"/>
</dbReference>
<protein>
    <submittedName>
        <fullName evidence="2">CHAT domain-containing protein</fullName>
    </submittedName>
</protein>
<dbReference type="Proteomes" id="UP000289792">
    <property type="component" value="Unassembled WGS sequence"/>
</dbReference>
<evidence type="ECO:0000259" key="1">
    <source>
        <dbReference type="Pfam" id="PF12770"/>
    </source>
</evidence>
<dbReference type="AlphaFoldDB" id="A0A4Q0XCF5"/>
<sequence>MGRAWVIILLFSLFNYSNTQSQNKEQKYNLHKLLSDFYTKNVNEDAAGSLKLTASIDSILKLDKLLDNQSLAIYNNAKGFSYYVNKLNPTEFLNIADSLNNLLVAPKKDIEVYSTYLTASYYYDQKEDSKARTAYLKLIQIKNIPKTFTSIISEAYDKIFFMERVSVNNKLLDSSTAKKTSVKLIEFKKTIRDTLNISYGKALNYLDKKSEAEKLFIAITKLPENDFRYNKYAKFQALDWLTLYYYTSLDYNINDIINAKKLIHASEQLLLVVKNTDFLELHNIYSIFGDLVVAGIITKDSNRVIKYEGKINDVLISKDYPEKVKFNLNRFYYTIHKLKMYFEFDKNYERAKFYAFKNAELTKYLFGEISIEHEQELRSYASIVKLKMFNYDEADKILLKRESIIKQLYGEHSKEYLEILYYKYGAYLNTLDYRKGLEILEKAIVILEKIDCTTTEICEEIKYSYLECLNHNQLYEKSLEQMEVLHFVENPEFLFRTSRIRRNSYFGLKQLLNLNFEYEWLLEQIASKENVLINDKDSSRYFFSFLLDYQEHLRSTGRLNKATELSTKYMDLFNLKNDLERIDFLINYLNILVQNNQCSQALEFINDNIILKFTEITTPEAKAMKQYNFDFTRGNIYSCLQKYPEAINAYQLAIKYEKINTSHLYSQIINLYNLIGNTEKAKEYLKEYEKKITNIDSLDIDELYLIADLFIRTNERENHLKYLLPLSEKIIDEICRKAFFSSSDNKTDKIIHNDILRFILSQNYGDLYNSKLAGNAVIISNLYKRRLEYYAQINLEIQKLKFLKNQDAMRLEQLENEYNKNPTEQLEEEIGQIRTKLISSGLFDFAGLCNISFQDIYESINENEIVFNMLSYKYSNSEKDNFYINFNVKELSLTSTFINLDDHFSLEKDSNINSKFFDYINDEIFKNNKVAGDLINTFYIIPSGKSNLINFSAFSLSLEEKLNRKFKIHVINSLSDIPGLKNEVQRKVDNLILIGDIDYDKVKRPPTTNHTEITRGLNLAQSIAKSGIPLWSYLPGTKKEIDDITKIALKNNVDTFILSNDEVTESKLKKMTINPLKTNIVHVATHGYFFPDNSDDHNENYFANHKNPLLRSGLILSGANDNWNNNVFVDPNSDGILTSEEISFMDLSGVELIVLSACDTGLGDVSNLEGINGLQRAFKLAGAHKLIMSLWKVPDEETAEFFNYFYEFLLDKNFSINDAFRETQRVMKEKYSPYYWASFVLLE</sequence>
<evidence type="ECO:0000313" key="3">
    <source>
        <dbReference type="Proteomes" id="UP000289792"/>
    </source>
</evidence>
<evidence type="ECO:0000313" key="2">
    <source>
        <dbReference type="EMBL" id="RXJ45592.1"/>
    </source>
</evidence>
<reference evidence="2 3" key="1">
    <citation type="submission" date="2019-01" db="EMBL/GenBank/DDBJ databases">
        <title>Genome sequence of the Antarctic species Gelidibacter gilvus ACAM 158(T).</title>
        <authorList>
            <person name="Bowman J.P."/>
        </authorList>
    </citation>
    <scope>NUCLEOTIDE SEQUENCE [LARGE SCALE GENOMIC DNA]</scope>
    <source>
        <strain evidence="2 3">IC158</strain>
    </source>
</reference>
<dbReference type="InterPro" id="IPR011990">
    <property type="entry name" value="TPR-like_helical_dom_sf"/>
</dbReference>
<keyword evidence="3" id="KW-1185">Reference proteome</keyword>
<dbReference type="RefSeq" id="WP_129018393.1">
    <property type="nucleotide sequence ID" value="NZ_SDDZ01000012.1"/>
</dbReference>
<dbReference type="Gene3D" id="1.25.40.10">
    <property type="entry name" value="Tetratricopeptide repeat domain"/>
    <property type="match status" value="1"/>
</dbReference>
<dbReference type="OrthoDB" id="9771112at2"/>
<dbReference type="EMBL" id="SDDZ01000012">
    <property type="protein sequence ID" value="RXJ45592.1"/>
    <property type="molecule type" value="Genomic_DNA"/>
</dbReference>
<name>A0A4Q0XCF5_9FLAO</name>
<gene>
    <name evidence="2" type="ORF">ESZ48_15375</name>
</gene>
<feature type="domain" description="CHAT" evidence="1">
    <location>
        <begin position="933"/>
        <end position="1241"/>
    </location>
</feature>
<proteinExistence type="predicted"/>
<accession>A0A4Q0XCF5</accession>
<organism evidence="2 3">
    <name type="scientific">Gelidibacter gilvus</name>
    <dbReference type="NCBI Taxonomy" id="59602"/>
    <lineage>
        <taxon>Bacteria</taxon>
        <taxon>Pseudomonadati</taxon>
        <taxon>Bacteroidota</taxon>
        <taxon>Flavobacteriia</taxon>
        <taxon>Flavobacteriales</taxon>
        <taxon>Flavobacteriaceae</taxon>
        <taxon>Gelidibacter</taxon>
    </lineage>
</organism>
<dbReference type="Pfam" id="PF12770">
    <property type="entry name" value="CHAT"/>
    <property type="match status" value="1"/>
</dbReference>